<reference evidence="6" key="1">
    <citation type="submission" date="2015-11" db="EMBL/GenBank/DDBJ databases">
        <authorList>
            <person name="Varghese N."/>
        </authorList>
    </citation>
    <scope>NUCLEOTIDE SEQUENCE [LARGE SCALE GENOMIC DNA]</scope>
    <source>
        <strain evidence="6">DSM 45899</strain>
    </source>
</reference>
<accession>A0A0S4QRH3</accession>
<keyword evidence="3 5" id="KW-0067">ATP-binding</keyword>
<dbReference type="InterPro" id="IPR003593">
    <property type="entry name" value="AAA+_ATPase"/>
</dbReference>
<dbReference type="PANTHER" id="PTHR45772">
    <property type="entry name" value="CONSERVED COMPONENT OF ABC TRANSPORTER FOR NATURAL AMINO ACIDS-RELATED"/>
    <property type="match status" value="1"/>
</dbReference>
<name>A0A0S4QRH3_9ACTN</name>
<dbReference type="InterPro" id="IPR003439">
    <property type="entry name" value="ABC_transporter-like_ATP-bd"/>
</dbReference>
<dbReference type="InterPro" id="IPR051120">
    <property type="entry name" value="ABC_AA/LPS_Transport"/>
</dbReference>
<dbReference type="SMART" id="SM00382">
    <property type="entry name" value="AAA"/>
    <property type="match status" value="1"/>
</dbReference>
<dbReference type="GO" id="GO:0005304">
    <property type="term" value="F:L-valine transmembrane transporter activity"/>
    <property type="evidence" value="ECO:0007669"/>
    <property type="project" value="TreeGrafter"/>
</dbReference>
<dbReference type="PANTHER" id="PTHR45772:SF7">
    <property type="entry name" value="AMINO ACID ABC TRANSPORTER ATP-BINDING PROTEIN"/>
    <property type="match status" value="1"/>
</dbReference>
<dbReference type="GO" id="GO:1903806">
    <property type="term" value="P:L-isoleucine import across plasma membrane"/>
    <property type="evidence" value="ECO:0007669"/>
    <property type="project" value="TreeGrafter"/>
</dbReference>
<dbReference type="Pfam" id="PF00005">
    <property type="entry name" value="ABC_tran"/>
    <property type="match status" value="1"/>
</dbReference>
<dbReference type="Pfam" id="PF12399">
    <property type="entry name" value="BCA_ABC_TP_C"/>
    <property type="match status" value="1"/>
</dbReference>
<evidence type="ECO:0000259" key="4">
    <source>
        <dbReference type="PROSITE" id="PS50893"/>
    </source>
</evidence>
<keyword evidence="6" id="KW-1185">Reference proteome</keyword>
<evidence type="ECO:0000313" key="6">
    <source>
        <dbReference type="Proteomes" id="UP000198802"/>
    </source>
</evidence>
<dbReference type="GO" id="GO:0016887">
    <property type="term" value="F:ATP hydrolysis activity"/>
    <property type="evidence" value="ECO:0007669"/>
    <property type="project" value="InterPro"/>
</dbReference>
<proteinExistence type="predicted"/>
<dbReference type="GO" id="GO:0005524">
    <property type="term" value="F:ATP binding"/>
    <property type="evidence" value="ECO:0007669"/>
    <property type="project" value="UniProtKB-KW"/>
</dbReference>
<dbReference type="CDD" id="cd03219">
    <property type="entry name" value="ABC_Mj1267_LivG_branched"/>
    <property type="match status" value="1"/>
</dbReference>
<dbReference type="SUPFAM" id="SSF52540">
    <property type="entry name" value="P-loop containing nucleoside triphosphate hydrolases"/>
    <property type="match status" value="1"/>
</dbReference>
<organism evidence="5 6">
    <name type="scientific">Parafrankia irregularis</name>
    <dbReference type="NCBI Taxonomy" id="795642"/>
    <lineage>
        <taxon>Bacteria</taxon>
        <taxon>Bacillati</taxon>
        <taxon>Actinomycetota</taxon>
        <taxon>Actinomycetes</taxon>
        <taxon>Frankiales</taxon>
        <taxon>Frankiaceae</taxon>
        <taxon>Parafrankia</taxon>
    </lineage>
</organism>
<dbReference type="GO" id="GO:0015188">
    <property type="term" value="F:L-isoleucine transmembrane transporter activity"/>
    <property type="evidence" value="ECO:0007669"/>
    <property type="project" value="TreeGrafter"/>
</dbReference>
<feature type="domain" description="ABC transporter" evidence="4">
    <location>
        <begin position="16"/>
        <end position="262"/>
    </location>
</feature>
<dbReference type="GO" id="GO:0042941">
    <property type="term" value="P:D-alanine transmembrane transport"/>
    <property type="evidence" value="ECO:0007669"/>
    <property type="project" value="TreeGrafter"/>
</dbReference>
<dbReference type="InterPro" id="IPR032823">
    <property type="entry name" value="BCA_ABC_TP_C"/>
</dbReference>
<protein>
    <submittedName>
        <fullName evidence="5">Branched-chain amino acid transport system ATP-binding protein</fullName>
    </submittedName>
</protein>
<evidence type="ECO:0000256" key="1">
    <source>
        <dbReference type="ARBA" id="ARBA00022448"/>
    </source>
</evidence>
<dbReference type="GO" id="GO:1903805">
    <property type="term" value="P:L-valine import across plasma membrane"/>
    <property type="evidence" value="ECO:0007669"/>
    <property type="project" value="TreeGrafter"/>
</dbReference>
<keyword evidence="2" id="KW-0547">Nucleotide-binding</keyword>
<dbReference type="PROSITE" id="PS50893">
    <property type="entry name" value="ABC_TRANSPORTER_2"/>
    <property type="match status" value="1"/>
</dbReference>
<evidence type="ECO:0000256" key="3">
    <source>
        <dbReference type="ARBA" id="ARBA00022840"/>
    </source>
</evidence>
<sequence>MPTPAAPAAPADGPLLALGGVSKRFGGVHALTDVDLEVAPGTVRGLIGPNGAGKTTLFDVISGITPASRGSVRFGGADVTGRSSTARARMGMRRTFQRAQVFSWLSVEDNVLAALEWRGGGGGVLGDLCGWPARRRHERERRERVAEVLEWCGLTAVRGITSGSLPLGQQRLVELARAIVDRPTLLLLDEPTSGLDAAESARFGDLIESLRSEGCAVLLVEHDAGFVMRICDRISVLNLGSVLAEGTPDEIQRDERVRDAYLG</sequence>
<dbReference type="FunFam" id="3.40.50.300:FF:000421">
    <property type="entry name" value="Branched-chain amino acid ABC transporter ATP-binding protein"/>
    <property type="match status" value="1"/>
</dbReference>
<dbReference type="AlphaFoldDB" id="A0A0S4QRH3"/>
<dbReference type="GO" id="GO:0015808">
    <property type="term" value="P:L-alanine transport"/>
    <property type="evidence" value="ECO:0007669"/>
    <property type="project" value="TreeGrafter"/>
</dbReference>
<dbReference type="InterPro" id="IPR027417">
    <property type="entry name" value="P-loop_NTPase"/>
</dbReference>
<dbReference type="RefSeq" id="WP_091281050.1">
    <property type="nucleotide sequence ID" value="NZ_FAOZ01000018.1"/>
</dbReference>
<evidence type="ECO:0000256" key="2">
    <source>
        <dbReference type="ARBA" id="ARBA00022741"/>
    </source>
</evidence>
<dbReference type="GO" id="GO:0005886">
    <property type="term" value="C:plasma membrane"/>
    <property type="evidence" value="ECO:0007669"/>
    <property type="project" value="TreeGrafter"/>
</dbReference>
<dbReference type="GO" id="GO:0015192">
    <property type="term" value="F:L-phenylalanine transmembrane transporter activity"/>
    <property type="evidence" value="ECO:0007669"/>
    <property type="project" value="TreeGrafter"/>
</dbReference>
<dbReference type="EMBL" id="FAOZ01000018">
    <property type="protein sequence ID" value="CUU58231.1"/>
    <property type="molecule type" value="Genomic_DNA"/>
</dbReference>
<gene>
    <name evidence="5" type="ORF">Ga0074812_1183</name>
</gene>
<evidence type="ECO:0000313" key="5">
    <source>
        <dbReference type="EMBL" id="CUU58231.1"/>
    </source>
</evidence>
<keyword evidence="1" id="KW-0813">Transport</keyword>
<dbReference type="Proteomes" id="UP000198802">
    <property type="component" value="Unassembled WGS sequence"/>
</dbReference>
<dbReference type="Gene3D" id="3.40.50.300">
    <property type="entry name" value="P-loop containing nucleotide triphosphate hydrolases"/>
    <property type="match status" value="1"/>
</dbReference>